<dbReference type="Pfam" id="PF04389">
    <property type="entry name" value="Peptidase_M28"/>
    <property type="match status" value="1"/>
</dbReference>
<dbReference type="GO" id="GO:0006508">
    <property type="term" value="P:proteolysis"/>
    <property type="evidence" value="ECO:0007669"/>
    <property type="project" value="InterPro"/>
</dbReference>
<gene>
    <name evidence="2" type="ORF">SDC9_23173</name>
</gene>
<reference evidence="2" key="1">
    <citation type="submission" date="2019-08" db="EMBL/GenBank/DDBJ databases">
        <authorList>
            <person name="Kucharzyk K."/>
            <person name="Murdoch R.W."/>
            <person name="Higgins S."/>
            <person name="Loffler F."/>
        </authorList>
    </citation>
    <scope>NUCLEOTIDE SEQUENCE</scope>
</reference>
<name>A0A644UEA6_9ZZZZ</name>
<accession>A0A644UEA6</accession>
<dbReference type="SUPFAM" id="SSF53187">
    <property type="entry name" value="Zn-dependent exopeptidases"/>
    <property type="match status" value="1"/>
</dbReference>
<dbReference type="InterPro" id="IPR007484">
    <property type="entry name" value="Peptidase_M28"/>
</dbReference>
<dbReference type="InterPro" id="IPR045175">
    <property type="entry name" value="M28_fam"/>
</dbReference>
<dbReference type="AlphaFoldDB" id="A0A644UEA6"/>
<feature type="domain" description="Peptidase M28" evidence="1">
    <location>
        <begin position="84"/>
        <end position="287"/>
    </location>
</feature>
<dbReference type="PANTHER" id="PTHR12147:SF26">
    <property type="entry name" value="PEPTIDASE M28 DOMAIN-CONTAINING PROTEIN"/>
    <property type="match status" value="1"/>
</dbReference>
<proteinExistence type="predicted"/>
<protein>
    <recommendedName>
        <fullName evidence="1">Peptidase M28 domain-containing protein</fullName>
    </recommendedName>
</protein>
<sequence length="485" mass="54986">MSLKRFLFTFIISLVILPSTNAFSQNSIERIKKDVYVLASDSLMGRGAGTIFGDKASQYIYARFIENGLKPIYQNIKEGTTQKNIYCVIEGSDSILKNEFIILGAHYDHLGYRIKGNDTIIYNGADDNASGTSLILELGRKINENKEKFKRSIVLIAFDSEETGLNGSAYFANSQEKYNDIIISHNTKLMMSLDMVGFLKTSKELKIVGVGLIDNYSQYFKNSFLNNKYKVKFKAFDKSIFTGSDHDSFLKKNIPSFYVSTGLKSPYHKPEDDAELIDYEGINDISNFFYESLLNFANAEQIKPSGKNPKVKKPIPSNYCGLELAIGNNQHYYTEGRMTGKTGFAYGAGFFGKFELSNFLAIKTGVNYNYLGAKRYETEVKYHSASIPILLSLKANTPDNGYEFSVSIGGFYSYIFDSRANINGVEHKDYLNNNVWGVQTEFEIRFRRFFYGYQFQRILSNILTDPISNGKTNQITNTFKIGYVF</sequence>
<dbReference type="PANTHER" id="PTHR12147">
    <property type="entry name" value="METALLOPEPTIDASE M28 FAMILY MEMBER"/>
    <property type="match status" value="1"/>
</dbReference>
<evidence type="ECO:0000313" key="2">
    <source>
        <dbReference type="EMBL" id="MPL77318.1"/>
    </source>
</evidence>
<dbReference type="Gene3D" id="3.40.630.10">
    <property type="entry name" value="Zn peptidases"/>
    <property type="match status" value="1"/>
</dbReference>
<evidence type="ECO:0000259" key="1">
    <source>
        <dbReference type="Pfam" id="PF04389"/>
    </source>
</evidence>
<comment type="caution">
    <text evidence="2">The sequence shown here is derived from an EMBL/GenBank/DDBJ whole genome shotgun (WGS) entry which is preliminary data.</text>
</comment>
<dbReference type="GO" id="GO:0008235">
    <property type="term" value="F:metalloexopeptidase activity"/>
    <property type="evidence" value="ECO:0007669"/>
    <property type="project" value="InterPro"/>
</dbReference>
<dbReference type="EMBL" id="VSSQ01000105">
    <property type="protein sequence ID" value="MPL77318.1"/>
    <property type="molecule type" value="Genomic_DNA"/>
</dbReference>
<organism evidence="2">
    <name type="scientific">bioreactor metagenome</name>
    <dbReference type="NCBI Taxonomy" id="1076179"/>
    <lineage>
        <taxon>unclassified sequences</taxon>
        <taxon>metagenomes</taxon>
        <taxon>ecological metagenomes</taxon>
    </lineage>
</organism>